<organism evidence="1 2">
    <name type="scientific">Smallanthus sonchifolius</name>
    <dbReference type="NCBI Taxonomy" id="185202"/>
    <lineage>
        <taxon>Eukaryota</taxon>
        <taxon>Viridiplantae</taxon>
        <taxon>Streptophyta</taxon>
        <taxon>Embryophyta</taxon>
        <taxon>Tracheophyta</taxon>
        <taxon>Spermatophyta</taxon>
        <taxon>Magnoliopsida</taxon>
        <taxon>eudicotyledons</taxon>
        <taxon>Gunneridae</taxon>
        <taxon>Pentapetalae</taxon>
        <taxon>asterids</taxon>
        <taxon>campanulids</taxon>
        <taxon>Asterales</taxon>
        <taxon>Asteraceae</taxon>
        <taxon>Asteroideae</taxon>
        <taxon>Heliantheae alliance</taxon>
        <taxon>Millerieae</taxon>
        <taxon>Smallanthus</taxon>
    </lineage>
</organism>
<proteinExistence type="predicted"/>
<reference evidence="2" key="1">
    <citation type="journal article" date="2022" name="Mol. Ecol. Resour.">
        <title>The genomes of chicory, endive, great burdock and yacon provide insights into Asteraceae palaeo-polyploidization history and plant inulin production.</title>
        <authorList>
            <person name="Fan W."/>
            <person name="Wang S."/>
            <person name="Wang H."/>
            <person name="Wang A."/>
            <person name="Jiang F."/>
            <person name="Liu H."/>
            <person name="Zhao H."/>
            <person name="Xu D."/>
            <person name="Zhang Y."/>
        </authorList>
    </citation>
    <scope>NUCLEOTIDE SEQUENCE [LARGE SCALE GENOMIC DNA]</scope>
    <source>
        <strain evidence="2">cv. Yunnan</strain>
    </source>
</reference>
<protein>
    <submittedName>
        <fullName evidence="1">Uncharacterized protein</fullName>
    </submittedName>
</protein>
<dbReference type="Proteomes" id="UP001056120">
    <property type="component" value="Linkage Group LG11"/>
</dbReference>
<evidence type="ECO:0000313" key="2">
    <source>
        <dbReference type="Proteomes" id="UP001056120"/>
    </source>
</evidence>
<accession>A0ACB9HP09</accession>
<keyword evidence="2" id="KW-1185">Reference proteome</keyword>
<gene>
    <name evidence="1" type="ORF">L1987_32800</name>
</gene>
<sequence>MNLIQNSHQHKAYIQRQIKSKDSHKSFKRARVVNVKVTDADRDQLHTIALDDGADDVIEPSMDDEAS</sequence>
<reference evidence="1 2" key="2">
    <citation type="journal article" date="2022" name="Mol. Ecol. Resour.">
        <title>The genomes of chicory, endive, great burdock and yacon provide insights into Asteraceae paleo-polyploidization history and plant inulin production.</title>
        <authorList>
            <person name="Fan W."/>
            <person name="Wang S."/>
            <person name="Wang H."/>
            <person name="Wang A."/>
            <person name="Jiang F."/>
            <person name="Liu H."/>
            <person name="Zhao H."/>
            <person name="Xu D."/>
            <person name="Zhang Y."/>
        </authorList>
    </citation>
    <scope>NUCLEOTIDE SEQUENCE [LARGE SCALE GENOMIC DNA]</scope>
    <source>
        <strain evidence="2">cv. Yunnan</strain>
        <tissue evidence="1">Leaves</tissue>
    </source>
</reference>
<name>A0ACB9HP09_9ASTR</name>
<dbReference type="EMBL" id="CM042028">
    <property type="protein sequence ID" value="KAI3797542.1"/>
    <property type="molecule type" value="Genomic_DNA"/>
</dbReference>
<comment type="caution">
    <text evidence="1">The sequence shown here is derived from an EMBL/GenBank/DDBJ whole genome shotgun (WGS) entry which is preliminary data.</text>
</comment>
<evidence type="ECO:0000313" key="1">
    <source>
        <dbReference type="EMBL" id="KAI3797542.1"/>
    </source>
</evidence>